<proteinExistence type="predicted"/>
<gene>
    <name evidence="1" type="ORF">G3M78_10940</name>
</gene>
<dbReference type="AlphaFoldDB" id="A0A7T0G3Y8"/>
<accession>A0A7T0G3Y8</accession>
<protein>
    <submittedName>
        <fullName evidence="1">Uncharacterized protein</fullName>
    </submittedName>
</protein>
<dbReference type="KEGG" id="nva:G3M78_10940"/>
<reference evidence="2" key="1">
    <citation type="submission" date="2020-02" db="EMBL/GenBank/DDBJ databases">
        <title>Genomic and physiological characterization of two novel Nitrospinaceae genera.</title>
        <authorList>
            <person name="Mueller A.J."/>
            <person name="Jung M.-Y."/>
            <person name="Strachan C.R."/>
            <person name="Herbold C.W."/>
            <person name="Kirkegaard R.H."/>
            <person name="Daims H."/>
        </authorList>
    </citation>
    <scope>NUCLEOTIDE SEQUENCE [LARGE SCALE GENOMIC DNA]</scope>
</reference>
<dbReference type="Proteomes" id="UP000594464">
    <property type="component" value="Chromosome"/>
</dbReference>
<sequence length="87" mass="10295">MAFDFMKNFLMLEDEEKFARLCETLEEALNDVESRDGKFSDLEVMQALDYIGFNLFRDDWEEFKKMDMHRNLGGTDFNGANSKNQIH</sequence>
<name>A0A7T0G3Y8_9BACT</name>
<evidence type="ECO:0000313" key="2">
    <source>
        <dbReference type="Proteomes" id="UP000594464"/>
    </source>
</evidence>
<organism evidence="1 2">
    <name type="scientific">Candidatus Nitrohelix vancouverensis</name>
    <dbReference type="NCBI Taxonomy" id="2705534"/>
    <lineage>
        <taxon>Bacteria</taxon>
        <taxon>Pseudomonadati</taxon>
        <taxon>Nitrospinota/Tectimicrobiota group</taxon>
        <taxon>Nitrospinota</taxon>
        <taxon>Nitrospinia</taxon>
        <taxon>Nitrospinales</taxon>
        <taxon>Nitrospinaceae</taxon>
        <taxon>Candidatus Nitrohelix</taxon>
    </lineage>
</organism>
<evidence type="ECO:0000313" key="1">
    <source>
        <dbReference type="EMBL" id="QPJ65880.1"/>
    </source>
</evidence>
<dbReference type="EMBL" id="CP048620">
    <property type="protein sequence ID" value="QPJ65880.1"/>
    <property type="molecule type" value="Genomic_DNA"/>
</dbReference>